<organism evidence="2 3">
    <name type="scientific">Nocardiopsis rhodophaea</name>
    <dbReference type="NCBI Taxonomy" id="280238"/>
    <lineage>
        <taxon>Bacteria</taxon>
        <taxon>Bacillati</taxon>
        <taxon>Actinomycetota</taxon>
        <taxon>Actinomycetes</taxon>
        <taxon>Streptosporangiales</taxon>
        <taxon>Nocardiopsidaceae</taxon>
        <taxon>Nocardiopsis</taxon>
    </lineage>
</organism>
<dbReference type="Proteomes" id="UP001501585">
    <property type="component" value="Unassembled WGS sequence"/>
</dbReference>
<feature type="region of interest" description="Disordered" evidence="1">
    <location>
        <begin position="1"/>
        <end position="21"/>
    </location>
</feature>
<evidence type="ECO:0000256" key="1">
    <source>
        <dbReference type="SAM" id="MobiDB-lite"/>
    </source>
</evidence>
<protein>
    <submittedName>
        <fullName evidence="2">AAA family ATPase</fullName>
    </submittedName>
</protein>
<gene>
    <name evidence="2" type="ORF">GCM10009799_10670</name>
</gene>
<feature type="compositionally biased region" description="Polar residues" evidence="1">
    <location>
        <begin position="1"/>
        <end position="11"/>
    </location>
</feature>
<evidence type="ECO:0000313" key="3">
    <source>
        <dbReference type="Proteomes" id="UP001501585"/>
    </source>
</evidence>
<evidence type="ECO:0000313" key="2">
    <source>
        <dbReference type="EMBL" id="GAA1986980.1"/>
    </source>
</evidence>
<sequence length="230" mass="25300">MNNYRMTTTPAPTGPQASIPLPTVEPSGVRPVGPLRYPARSLVLLGGVPGAGKSTLLNRLYGLDGTETGTVLTDDGVRIIDSQQSRNRLTPWLWWVPYPAWRWVVHLLHYARLVAALRAGDPVIVHEAGTRGPIRRLVGWYCRTLGVGVHLLLIDVSPDEALRGQKARGRWVTARSHRAHARRWRRLLAALAECPATVAPGAASLLLMDRERVGRLRGIEFTPVPFGAAR</sequence>
<accession>A0ABN2SHS4</accession>
<dbReference type="InterPro" id="IPR027417">
    <property type="entry name" value="P-loop_NTPase"/>
</dbReference>
<keyword evidence="3" id="KW-1185">Reference proteome</keyword>
<name>A0ABN2SHS4_9ACTN</name>
<dbReference type="Gene3D" id="3.40.50.300">
    <property type="entry name" value="P-loop containing nucleotide triphosphate hydrolases"/>
    <property type="match status" value="1"/>
</dbReference>
<comment type="caution">
    <text evidence="2">The sequence shown here is derived from an EMBL/GenBank/DDBJ whole genome shotgun (WGS) entry which is preliminary data.</text>
</comment>
<reference evidence="2 3" key="1">
    <citation type="journal article" date="2019" name="Int. J. Syst. Evol. Microbiol.">
        <title>The Global Catalogue of Microorganisms (GCM) 10K type strain sequencing project: providing services to taxonomists for standard genome sequencing and annotation.</title>
        <authorList>
            <consortium name="The Broad Institute Genomics Platform"/>
            <consortium name="The Broad Institute Genome Sequencing Center for Infectious Disease"/>
            <person name="Wu L."/>
            <person name="Ma J."/>
        </authorList>
    </citation>
    <scope>NUCLEOTIDE SEQUENCE [LARGE SCALE GENOMIC DNA]</scope>
    <source>
        <strain evidence="2 3">JCM 15313</strain>
    </source>
</reference>
<proteinExistence type="predicted"/>
<dbReference type="EMBL" id="BAAAPC010000003">
    <property type="protein sequence ID" value="GAA1986980.1"/>
    <property type="molecule type" value="Genomic_DNA"/>
</dbReference>
<dbReference type="SUPFAM" id="SSF52540">
    <property type="entry name" value="P-loop containing nucleoside triphosphate hydrolases"/>
    <property type="match status" value="1"/>
</dbReference>
<dbReference type="Pfam" id="PF13671">
    <property type="entry name" value="AAA_33"/>
    <property type="match status" value="1"/>
</dbReference>